<reference evidence="2" key="1">
    <citation type="submission" date="2022-11" db="EMBL/GenBank/DDBJ databases">
        <authorList>
            <person name="Petersen C."/>
        </authorList>
    </citation>
    <scope>NUCLEOTIDE SEQUENCE</scope>
    <source>
        <strain evidence="2">IBT 23319</strain>
    </source>
</reference>
<comment type="caution">
    <text evidence="2">The sequence shown here is derived from an EMBL/GenBank/DDBJ whole genome shotgun (WGS) entry which is preliminary data.</text>
</comment>
<evidence type="ECO:0000313" key="2">
    <source>
        <dbReference type="EMBL" id="KAJ5240316.1"/>
    </source>
</evidence>
<dbReference type="EMBL" id="JAPQKT010000002">
    <property type="protein sequence ID" value="KAJ5240316.1"/>
    <property type="molecule type" value="Genomic_DNA"/>
</dbReference>
<dbReference type="AlphaFoldDB" id="A0A9W9P993"/>
<reference evidence="2" key="2">
    <citation type="journal article" date="2023" name="IMA Fungus">
        <title>Comparative genomic study of the Penicillium genus elucidates a diverse pangenome and 15 lateral gene transfer events.</title>
        <authorList>
            <person name="Petersen C."/>
            <person name="Sorensen T."/>
            <person name="Nielsen M.R."/>
            <person name="Sondergaard T.E."/>
            <person name="Sorensen J.L."/>
            <person name="Fitzpatrick D.A."/>
            <person name="Frisvad J.C."/>
            <person name="Nielsen K.L."/>
        </authorList>
    </citation>
    <scope>NUCLEOTIDE SEQUENCE</scope>
    <source>
        <strain evidence="2">IBT 23319</strain>
    </source>
</reference>
<dbReference type="GeneID" id="81379994"/>
<accession>A0A9W9P993</accession>
<gene>
    <name evidence="2" type="ORF">N7469_001907</name>
</gene>
<name>A0A9W9P993_PENCI</name>
<organism evidence="2 3">
    <name type="scientific">Penicillium citrinum</name>
    <dbReference type="NCBI Taxonomy" id="5077"/>
    <lineage>
        <taxon>Eukaryota</taxon>
        <taxon>Fungi</taxon>
        <taxon>Dikarya</taxon>
        <taxon>Ascomycota</taxon>
        <taxon>Pezizomycotina</taxon>
        <taxon>Eurotiomycetes</taxon>
        <taxon>Eurotiomycetidae</taxon>
        <taxon>Eurotiales</taxon>
        <taxon>Aspergillaceae</taxon>
        <taxon>Penicillium</taxon>
    </lineage>
</organism>
<feature type="domain" description="DUF6919" evidence="1">
    <location>
        <begin position="2"/>
        <end position="180"/>
    </location>
</feature>
<proteinExistence type="predicted"/>
<sequence length="197" mass="22530">MSWNTSTSFSALIELNKKLLQGEISSSPYWCGPLDDETFFLVPSLLKLHDRHIFTFSSQPYVRERTRGDGGKLYDHWQRAFISFIVPEEKTPNQLFQVLKAKKDIQVHARKVYSSGAAMSGSFAKAKVVTKYRRSSPWRRWKAATSIDPAVDISEEDLYRLEAMKQAQPWEFQVVAASWKDIDIARLLLGAVEEAQA</sequence>
<dbReference type="Pfam" id="PF21897">
    <property type="entry name" value="DUF6919"/>
    <property type="match status" value="1"/>
</dbReference>
<dbReference type="RefSeq" id="XP_056503321.1">
    <property type="nucleotide sequence ID" value="XM_056640827.1"/>
</dbReference>
<protein>
    <recommendedName>
        <fullName evidence="1">DUF6919 domain-containing protein</fullName>
    </recommendedName>
</protein>
<dbReference type="Proteomes" id="UP001147733">
    <property type="component" value="Unassembled WGS sequence"/>
</dbReference>
<evidence type="ECO:0000259" key="1">
    <source>
        <dbReference type="Pfam" id="PF21897"/>
    </source>
</evidence>
<dbReference type="InterPro" id="IPR054212">
    <property type="entry name" value="DUF6919"/>
</dbReference>
<keyword evidence="3" id="KW-1185">Reference proteome</keyword>
<evidence type="ECO:0000313" key="3">
    <source>
        <dbReference type="Proteomes" id="UP001147733"/>
    </source>
</evidence>
<dbReference type="OrthoDB" id="5227598at2759"/>